<dbReference type="EMBL" id="CP097508">
    <property type="protein sequence ID" value="URE11568.1"/>
    <property type="molecule type" value="Genomic_DNA"/>
</dbReference>
<accession>A0A9E7GI58</accession>
<organism evidence="2 3">
    <name type="scientific">Musa troglodytarum</name>
    <name type="common">fe'i banana</name>
    <dbReference type="NCBI Taxonomy" id="320322"/>
    <lineage>
        <taxon>Eukaryota</taxon>
        <taxon>Viridiplantae</taxon>
        <taxon>Streptophyta</taxon>
        <taxon>Embryophyta</taxon>
        <taxon>Tracheophyta</taxon>
        <taxon>Spermatophyta</taxon>
        <taxon>Magnoliopsida</taxon>
        <taxon>Liliopsida</taxon>
        <taxon>Zingiberales</taxon>
        <taxon>Musaceae</taxon>
        <taxon>Musa</taxon>
    </lineage>
</organism>
<keyword evidence="3" id="KW-1185">Reference proteome</keyword>
<evidence type="ECO:0000313" key="2">
    <source>
        <dbReference type="EMBL" id="URE11568.1"/>
    </source>
</evidence>
<reference evidence="2" key="1">
    <citation type="submission" date="2022-05" db="EMBL/GenBank/DDBJ databases">
        <title>The Musa troglodytarum L. genome provides insights into the mechanism of non-climacteric behaviour and enrichment of carotenoids.</title>
        <authorList>
            <person name="Wang J."/>
        </authorList>
    </citation>
    <scope>NUCLEOTIDE SEQUENCE</scope>
    <source>
        <tissue evidence="2">Leaf</tissue>
    </source>
</reference>
<sequence>MSKKLLSSKTSTLMSPPASPPMSPSRTALRRASWPVGTSLNEIVAALQQLQLTQANPAPSCWNLQLGDALFGSPRCTAAGFNAGFCSLPSTPTVAGTSGRGLGWADDADGGLRVESGRALRAKIFEKLSKECVVERAEAAPPMPAPEVVK</sequence>
<name>A0A9E7GI58_9LILI</name>
<proteinExistence type="predicted"/>
<feature type="compositionally biased region" description="Low complexity" evidence="1">
    <location>
        <begin position="1"/>
        <end position="16"/>
    </location>
</feature>
<gene>
    <name evidence="2" type="ORF">MUK42_03952</name>
</gene>
<dbReference type="AlphaFoldDB" id="A0A9E7GI58"/>
<evidence type="ECO:0000313" key="3">
    <source>
        <dbReference type="Proteomes" id="UP001055439"/>
    </source>
</evidence>
<dbReference type="Proteomes" id="UP001055439">
    <property type="component" value="Chromosome 6"/>
</dbReference>
<evidence type="ECO:0000256" key="1">
    <source>
        <dbReference type="SAM" id="MobiDB-lite"/>
    </source>
</evidence>
<protein>
    <submittedName>
        <fullName evidence="2">Zinc finger CCCH domain-containing protein</fullName>
    </submittedName>
</protein>
<feature type="region of interest" description="Disordered" evidence="1">
    <location>
        <begin position="1"/>
        <end position="30"/>
    </location>
</feature>